<feature type="region of interest" description="Disordered" evidence="1">
    <location>
        <begin position="311"/>
        <end position="379"/>
    </location>
</feature>
<dbReference type="SMART" id="SM00891">
    <property type="entry name" value="ERCC4"/>
    <property type="match status" value="1"/>
</dbReference>
<reference evidence="3 4" key="1">
    <citation type="submission" date="2019-12" db="EMBL/GenBank/DDBJ databases">
        <title>Complete genome sequence of Mycolicibacterium xenopi str. JCM15661T.</title>
        <authorList>
            <person name="Yoshida M."/>
            <person name="Fukano H."/>
            <person name="Asakura T."/>
            <person name="Hoshino Y."/>
        </authorList>
    </citation>
    <scope>NUCLEOTIDE SEQUENCE [LARGE SCALE GENOMIC DNA]</scope>
    <source>
        <strain evidence="3 4">JCM 15661T</strain>
    </source>
</reference>
<dbReference type="Proteomes" id="UP000464624">
    <property type="component" value="Chromosome"/>
</dbReference>
<dbReference type="SUPFAM" id="SSF52980">
    <property type="entry name" value="Restriction endonuclease-like"/>
    <property type="match status" value="1"/>
</dbReference>
<feature type="compositionally biased region" description="Basic and acidic residues" evidence="1">
    <location>
        <begin position="348"/>
        <end position="359"/>
    </location>
</feature>
<dbReference type="GO" id="GO:0003677">
    <property type="term" value="F:DNA binding"/>
    <property type="evidence" value="ECO:0007669"/>
    <property type="project" value="InterPro"/>
</dbReference>
<sequence length="379" mass="41863">MADSGLVAELLIAVNPDEDSRLPLLLRVPLGGGDLLFRTSGTWPREKALFAYPVPLDEWPDDPVIVERVRLRSCRRRGAAIDVIADRSRHNRSQLVFTQARGRDVVFWQSPRTRKQARPNVRTPTARAHGIEELQIVVDSHEQYAYRFATQQVTTVKRALPCGDYGIVVDGQLVASVERKSLVDLVASLTGGKLRYQVGDLAALPRAAVVIEDRYSQLFKLDRIRPAVVADGLAELQIRWPNVPVVFCETRQLAEEYTYRFLAAANAWATTEHAAMQRISPIRVDIAHLDQAPAAPTPSTAEVRAWARGTGLPVPDRGGSAPRSGLLGTTPTRRTEPSVYGRVLRSPPDQEAHRSHETRCASNPGWFTPSSRNVPGAVA</sequence>
<feature type="domain" description="Cyclic nucleotide-binding" evidence="2">
    <location>
        <begin position="132"/>
        <end position="223"/>
    </location>
</feature>
<name>A0AAD1GZD8_MYCXE</name>
<evidence type="ECO:0000259" key="2">
    <source>
        <dbReference type="PROSITE" id="PS50042"/>
    </source>
</evidence>
<evidence type="ECO:0000313" key="4">
    <source>
        <dbReference type="Proteomes" id="UP000464624"/>
    </source>
</evidence>
<evidence type="ECO:0000256" key="1">
    <source>
        <dbReference type="SAM" id="MobiDB-lite"/>
    </source>
</evidence>
<proteinExistence type="predicted"/>
<dbReference type="InterPro" id="IPR006166">
    <property type="entry name" value="ERCC4_domain"/>
</dbReference>
<dbReference type="Gene3D" id="3.40.50.10130">
    <property type="match status" value="1"/>
</dbReference>
<dbReference type="PROSITE" id="PS50042">
    <property type="entry name" value="CNMP_BINDING_3"/>
    <property type="match status" value="1"/>
</dbReference>
<gene>
    <name evidence="3" type="ORF">MYXE_13010</name>
</gene>
<dbReference type="AlphaFoldDB" id="A0AAD1GZD8"/>
<dbReference type="GO" id="GO:0006259">
    <property type="term" value="P:DNA metabolic process"/>
    <property type="evidence" value="ECO:0007669"/>
    <property type="project" value="UniProtKB-ARBA"/>
</dbReference>
<dbReference type="InterPro" id="IPR011335">
    <property type="entry name" value="Restrct_endonuc-II-like"/>
</dbReference>
<dbReference type="EMBL" id="AP022314">
    <property type="protein sequence ID" value="BBU21512.1"/>
    <property type="molecule type" value="Genomic_DNA"/>
</dbReference>
<protein>
    <recommendedName>
        <fullName evidence="2">Cyclic nucleotide-binding domain-containing protein</fullName>
    </recommendedName>
</protein>
<accession>A0AAD1GZD8</accession>
<dbReference type="InterPro" id="IPR000595">
    <property type="entry name" value="cNMP-bd_dom"/>
</dbReference>
<dbReference type="KEGG" id="mxe:MYXE_13010"/>
<evidence type="ECO:0000313" key="3">
    <source>
        <dbReference type="EMBL" id="BBU21512.1"/>
    </source>
</evidence>
<dbReference type="Pfam" id="PF02732">
    <property type="entry name" value="ERCC4"/>
    <property type="match status" value="1"/>
</dbReference>
<dbReference type="GO" id="GO:0004518">
    <property type="term" value="F:nuclease activity"/>
    <property type="evidence" value="ECO:0007669"/>
    <property type="project" value="InterPro"/>
</dbReference>
<organism evidence="3 4">
    <name type="scientific">Mycobacterium xenopi</name>
    <dbReference type="NCBI Taxonomy" id="1789"/>
    <lineage>
        <taxon>Bacteria</taxon>
        <taxon>Bacillati</taxon>
        <taxon>Actinomycetota</taxon>
        <taxon>Actinomycetes</taxon>
        <taxon>Mycobacteriales</taxon>
        <taxon>Mycobacteriaceae</taxon>
        <taxon>Mycobacterium</taxon>
    </lineage>
</organism>